<protein>
    <submittedName>
        <fullName evidence="1">Uncharacterized protein</fullName>
    </submittedName>
</protein>
<dbReference type="EMBL" id="HBUF01546790">
    <property type="protein sequence ID" value="CAG6757316.1"/>
    <property type="molecule type" value="Transcribed_RNA"/>
</dbReference>
<organism evidence="1">
    <name type="scientific">Cacopsylla melanoneura</name>
    <dbReference type="NCBI Taxonomy" id="428564"/>
    <lineage>
        <taxon>Eukaryota</taxon>
        <taxon>Metazoa</taxon>
        <taxon>Ecdysozoa</taxon>
        <taxon>Arthropoda</taxon>
        <taxon>Hexapoda</taxon>
        <taxon>Insecta</taxon>
        <taxon>Pterygota</taxon>
        <taxon>Neoptera</taxon>
        <taxon>Paraneoptera</taxon>
        <taxon>Hemiptera</taxon>
        <taxon>Sternorrhyncha</taxon>
        <taxon>Psylloidea</taxon>
        <taxon>Psyllidae</taxon>
        <taxon>Psyllinae</taxon>
        <taxon>Cacopsylla</taxon>
    </lineage>
</organism>
<reference evidence="1" key="1">
    <citation type="submission" date="2021-05" db="EMBL/GenBank/DDBJ databases">
        <authorList>
            <person name="Alioto T."/>
            <person name="Alioto T."/>
            <person name="Gomez Garrido J."/>
        </authorList>
    </citation>
    <scope>NUCLEOTIDE SEQUENCE</scope>
</reference>
<sequence>MLFFKFQVLKSPLCYNRISKSMVTTLAPVEEVGSNMTYMNCSPPKLLPPSGTGKLFNTGAEIRISEVCIVCKGSELLSVKQYWLLGIGSKLPNMLLAGNTVLAVVDVAGTAVSLETL</sequence>
<proteinExistence type="predicted"/>
<evidence type="ECO:0000313" key="1">
    <source>
        <dbReference type="EMBL" id="CAG6757316.1"/>
    </source>
</evidence>
<name>A0A8D9EKT6_9HEMI</name>
<accession>A0A8D9EKT6</accession>
<dbReference type="AlphaFoldDB" id="A0A8D9EKT6"/>